<reference evidence="2" key="1">
    <citation type="submission" date="2017-02" db="UniProtKB">
        <authorList>
            <consortium name="WormBaseParasite"/>
        </authorList>
    </citation>
    <scope>IDENTIFICATION</scope>
</reference>
<sequence>MNDRTLKETRIIRLCDLFKISIPSNLGKSELEKKYLLIDRYYRRYIQNSSSRQETNYDDFYNFVNTTINNQAYYDFIAHNIANNANDVLEMDISCDENDQNLLRNEHINSDSYSFYNNSDINMDEIILDEMKPINERNSLFDMEVDLTSNNDLTEIENESIPDEILVNQFRESVADDYNEITDDEIDFSDIYGINDDVMFENLQDNLIDENEDINANIVVNDGNITDINGSSDDKIKFIPINKDNFVIDHIVENTYGRSADLDRLTRNNELFDMLHDEENNVNDIQMLNDSTIQNAQEEVIQLTKKDKKKLDYIEQLENDFKNFNIINFFNLKSKNELNAIEFILKDSI</sequence>
<dbReference type="WBParaSite" id="SPAL_0001375000.1">
    <property type="protein sequence ID" value="SPAL_0001375000.1"/>
    <property type="gene ID" value="SPAL_0001375000"/>
</dbReference>
<keyword evidence="1" id="KW-1185">Reference proteome</keyword>
<evidence type="ECO:0000313" key="2">
    <source>
        <dbReference type="WBParaSite" id="SPAL_0001375000.1"/>
    </source>
</evidence>
<name>A0A0N5C735_STREA</name>
<organism evidence="1 2">
    <name type="scientific">Strongyloides papillosus</name>
    <name type="common">Intestinal threadworm</name>
    <dbReference type="NCBI Taxonomy" id="174720"/>
    <lineage>
        <taxon>Eukaryota</taxon>
        <taxon>Metazoa</taxon>
        <taxon>Ecdysozoa</taxon>
        <taxon>Nematoda</taxon>
        <taxon>Chromadorea</taxon>
        <taxon>Rhabditida</taxon>
        <taxon>Tylenchina</taxon>
        <taxon>Panagrolaimomorpha</taxon>
        <taxon>Strongyloidoidea</taxon>
        <taxon>Strongyloididae</taxon>
        <taxon>Strongyloides</taxon>
    </lineage>
</organism>
<protein>
    <submittedName>
        <fullName evidence="2">GIT domain-containing protein</fullName>
    </submittedName>
</protein>
<evidence type="ECO:0000313" key="1">
    <source>
        <dbReference type="Proteomes" id="UP000046392"/>
    </source>
</evidence>
<dbReference type="AlphaFoldDB" id="A0A0N5C735"/>
<accession>A0A0N5C735</accession>
<proteinExistence type="predicted"/>
<dbReference type="Proteomes" id="UP000046392">
    <property type="component" value="Unplaced"/>
</dbReference>